<dbReference type="CDD" id="cd06842">
    <property type="entry name" value="PLPDE_III_Y4yA_like"/>
    <property type="match status" value="1"/>
</dbReference>
<dbReference type="InterPro" id="IPR029066">
    <property type="entry name" value="PLP-binding_barrel"/>
</dbReference>
<name>A0ABP8NAA9_9BACT</name>
<dbReference type="InterPro" id="IPR009006">
    <property type="entry name" value="Ala_racemase/Decarboxylase_C"/>
</dbReference>
<protein>
    <submittedName>
        <fullName evidence="5">Y4yA family PLP-dependent enzyme</fullName>
    </submittedName>
</protein>
<dbReference type="SUPFAM" id="SSF50621">
    <property type="entry name" value="Alanine racemase C-terminal domain-like"/>
    <property type="match status" value="1"/>
</dbReference>
<dbReference type="EMBL" id="BAABGA010000067">
    <property type="protein sequence ID" value="GAA4463980.1"/>
    <property type="molecule type" value="Genomic_DNA"/>
</dbReference>
<evidence type="ECO:0000259" key="4">
    <source>
        <dbReference type="Pfam" id="PF02784"/>
    </source>
</evidence>
<reference evidence="6" key="1">
    <citation type="journal article" date="2019" name="Int. J. Syst. Evol. Microbiol.">
        <title>The Global Catalogue of Microorganisms (GCM) 10K type strain sequencing project: providing services to taxonomists for standard genome sequencing and annotation.</title>
        <authorList>
            <consortium name="The Broad Institute Genomics Platform"/>
            <consortium name="The Broad Institute Genome Sequencing Center for Infectious Disease"/>
            <person name="Wu L."/>
            <person name="Ma J."/>
        </authorList>
    </citation>
    <scope>NUCLEOTIDE SEQUENCE [LARGE SCALE GENOMIC DNA]</scope>
    <source>
        <strain evidence="6">JCM 17759</strain>
    </source>
</reference>
<dbReference type="InterPro" id="IPR022657">
    <property type="entry name" value="De-COase2_CS"/>
</dbReference>
<comment type="caution">
    <text evidence="5">The sequence shown here is derived from an EMBL/GenBank/DDBJ whole genome shotgun (WGS) entry which is preliminary data.</text>
</comment>
<dbReference type="Gene3D" id="3.20.20.10">
    <property type="entry name" value="Alanine racemase"/>
    <property type="match status" value="1"/>
</dbReference>
<accession>A0ABP8NAA9</accession>
<evidence type="ECO:0000313" key="5">
    <source>
        <dbReference type="EMBL" id="GAA4463980.1"/>
    </source>
</evidence>
<keyword evidence="6" id="KW-1185">Reference proteome</keyword>
<keyword evidence="2" id="KW-0663">Pyridoxal phosphate</keyword>
<dbReference type="Pfam" id="PF02784">
    <property type="entry name" value="Orn_Arg_deC_N"/>
    <property type="match status" value="1"/>
</dbReference>
<dbReference type="PANTHER" id="PTHR43727:SF2">
    <property type="entry name" value="GROUP IV DECARBOXYLASE"/>
    <property type="match status" value="1"/>
</dbReference>
<evidence type="ECO:0000313" key="6">
    <source>
        <dbReference type="Proteomes" id="UP001500840"/>
    </source>
</evidence>
<sequence length="509" mass="56245">MSAIPSERSVSSSAVIKKCEQGSPDQAKTSLDSRCTGTPPLTARREPWMNSLLHDPALASLLQQHGSPLNFVTAEPMLANVRELNSVAKARSLDFRVFFARKANKCLTFVNAAPLAGSGVDVASLNELQQTLDAGIAASDIICTAAIKNEELIDVCVRSEITLTIDNEDELSLITQSAKKHAKTAVVAIRLSGFVHDGKKLTSRFGVDIDQCERFAKSIDGNDVHVTGLHFHLDGYCARQRVSAIAQTLAVVPRLRDLGHSIEFLDIGGGFPISYLPSGEQWETFWNEHRRGLLNQRSPLTYRNHGLGLIAIDGKIVGNPNSYPYYQSPTRSAWLAQILDSPVANSTVADQIRDHRLQLRCEPGRSILDGCGMTVARVEFRKQNSDGDWLIGLSMNRTQCRTSSDDFLVDPIVIPQTDGSKNERQNEHYAEPMEGFLVGAYCTESELICLRKLRFPAGIRRGDLVAFPNTAGYLMHFLESRSHQFPLAKNMVYDSCSQTPWMLDKIDAE</sequence>
<dbReference type="Gene3D" id="2.40.37.10">
    <property type="entry name" value="Lyase, Ornithine Decarboxylase, Chain A, domain 1"/>
    <property type="match status" value="1"/>
</dbReference>
<proteinExistence type="predicted"/>
<dbReference type="PROSITE" id="PS00879">
    <property type="entry name" value="ODR_DC_2_2"/>
    <property type="match status" value="1"/>
</dbReference>
<dbReference type="InterPro" id="IPR022644">
    <property type="entry name" value="De-COase2_N"/>
</dbReference>
<feature type="region of interest" description="Disordered" evidence="3">
    <location>
        <begin position="1"/>
        <end position="41"/>
    </location>
</feature>
<evidence type="ECO:0000256" key="1">
    <source>
        <dbReference type="ARBA" id="ARBA00001933"/>
    </source>
</evidence>
<evidence type="ECO:0000256" key="2">
    <source>
        <dbReference type="ARBA" id="ARBA00022898"/>
    </source>
</evidence>
<gene>
    <name evidence="5" type="ORF">GCM10023156_49860</name>
</gene>
<dbReference type="InterPro" id="IPR042152">
    <property type="entry name" value="Y4yA-like"/>
</dbReference>
<dbReference type="PROSITE" id="PS00878">
    <property type="entry name" value="ODR_DC_2_1"/>
    <property type="match status" value="1"/>
</dbReference>
<feature type="compositionally biased region" description="Polar residues" evidence="3">
    <location>
        <begin position="23"/>
        <end position="36"/>
    </location>
</feature>
<organism evidence="5 6">
    <name type="scientific">Novipirellula rosea</name>
    <dbReference type="NCBI Taxonomy" id="1031540"/>
    <lineage>
        <taxon>Bacteria</taxon>
        <taxon>Pseudomonadati</taxon>
        <taxon>Planctomycetota</taxon>
        <taxon>Planctomycetia</taxon>
        <taxon>Pirellulales</taxon>
        <taxon>Pirellulaceae</taxon>
        <taxon>Novipirellula</taxon>
    </lineage>
</organism>
<dbReference type="Proteomes" id="UP001500840">
    <property type="component" value="Unassembled WGS sequence"/>
</dbReference>
<dbReference type="RefSeq" id="WP_345326497.1">
    <property type="nucleotide sequence ID" value="NZ_BAABGA010000067.1"/>
</dbReference>
<evidence type="ECO:0000256" key="3">
    <source>
        <dbReference type="SAM" id="MobiDB-lite"/>
    </source>
</evidence>
<dbReference type="SUPFAM" id="SSF51419">
    <property type="entry name" value="PLP-binding barrel"/>
    <property type="match status" value="1"/>
</dbReference>
<dbReference type="InterPro" id="IPR022653">
    <property type="entry name" value="De-COase2_pyr-phos_BS"/>
</dbReference>
<comment type="cofactor">
    <cofactor evidence="1">
        <name>pyridoxal 5'-phosphate</name>
        <dbReference type="ChEBI" id="CHEBI:597326"/>
    </cofactor>
</comment>
<feature type="domain" description="Orn/DAP/Arg decarboxylase 2 N-terminal" evidence="4">
    <location>
        <begin position="86"/>
        <end position="278"/>
    </location>
</feature>
<dbReference type="PANTHER" id="PTHR43727">
    <property type="entry name" value="DIAMINOPIMELATE DECARBOXYLASE"/>
    <property type="match status" value="1"/>
</dbReference>